<evidence type="ECO:0000313" key="2">
    <source>
        <dbReference type="EMBL" id="PNR30775.1"/>
    </source>
</evidence>
<evidence type="ECO:0000313" key="3">
    <source>
        <dbReference type="EnsemblPlants" id="PAC:32904641.CDS.1"/>
    </source>
</evidence>
<dbReference type="Gramene" id="Pp3c22_13330V3.1">
    <property type="protein sequence ID" value="PAC:32904641.CDS.1"/>
    <property type="gene ID" value="Pp3c22_13330"/>
</dbReference>
<dbReference type="EMBL" id="ABEU02000022">
    <property type="protein sequence ID" value="PNR30775.1"/>
    <property type="molecule type" value="Genomic_DNA"/>
</dbReference>
<dbReference type="Proteomes" id="UP000006727">
    <property type="component" value="Chromosome 22"/>
</dbReference>
<reference evidence="3" key="3">
    <citation type="submission" date="2020-12" db="UniProtKB">
        <authorList>
            <consortium name="EnsemblPlants"/>
        </authorList>
    </citation>
    <scope>IDENTIFICATION</scope>
</reference>
<feature type="region of interest" description="Disordered" evidence="1">
    <location>
        <begin position="1"/>
        <end position="28"/>
    </location>
</feature>
<reference evidence="2 4" key="1">
    <citation type="journal article" date="2008" name="Science">
        <title>The Physcomitrella genome reveals evolutionary insights into the conquest of land by plants.</title>
        <authorList>
            <person name="Rensing S."/>
            <person name="Lang D."/>
            <person name="Zimmer A."/>
            <person name="Terry A."/>
            <person name="Salamov A."/>
            <person name="Shapiro H."/>
            <person name="Nishiyama T."/>
            <person name="Perroud P.-F."/>
            <person name="Lindquist E."/>
            <person name="Kamisugi Y."/>
            <person name="Tanahashi T."/>
            <person name="Sakakibara K."/>
            <person name="Fujita T."/>
            <person name="Oishi K."/>
            <person name="Shin-I T."/>
            <person name="Kuroki Y."/>
            <person name="Toyoda A."/>
            <person name="Suzuki Y."/>
            <person name="Hashimoto A."/>
            <person name="Yamaguchi K."/>
            <person name="Sugano A."/>
            <person name="Kohara Y."/>
            <person name="Fujiyama A."/>
            <person name="Anterola A."/>
            <person name="Aoki S."/>
            <person name="Ashton N."/>
            <person name="Barbazuk W.B."/>
            <person name="Barker E."/>
            <person name="Bennetzen J."/>
            <person name="Bezanilla M."/>
            <person name="Blankenship R."/>
            <person name="Cho S.H."/>
            <person name="Dutcher S."/>
            <person name="Estelle M."/>
            <person name="Fawcett J.A."/>
            <person name="Gundlach H."/>
            <person name="Hanada K."/>
            <person name="Heyl A."/>
            <person name="Hicks K.A."/>
            <person name="Hugh J."/>
            <person name="Lohr M."/>
            <person name="Mayer K."/>
            <person name="Melkozernov A."/>
            <person name="Murata T."/>
            <person name="Nelson D."/>
            <person name="Pils B."/>
            <person name="Prigge M."/>
            <person name="Reiss B."/>
            <person name="Renner T."/>
            <person name="Rombauts S."/>
            <person name="Rushton P."/>
            <person name="Sanderfoot A."/>
            <person name="Schween G."/>
            <person name="Shiu S.-H."/>
            <person name="Stueber K."/>
            <person name="Theodoulou F.L."/>
            <person name="Tu H."/>
            <person name="Van de Peer Y."/>
            <person name="Verrier P.J."/>
            <person name="Waters E."/>
            <person name="Wood A."/>
            <person name="Yang L."/>
            <person name="Cove D."/>
            <person name="Cuming A."/>
            <person name="Hasebe M."/>
            <person name="Lucas S."/>
            <person name="Mishler D.B."/>
            <person name="Reski R."/>
            <person name="Grigoriev I."/>
            <person name="Quatrano R.S."/>
            <person name="Boore J.L."/>
        </authorList>
    </citation>
    <scope>NUCLEOTIDE SEQUENCE [LARGE SCALE GENOMIC DNA]</scope>
    <source>
        <strain evidence="3 4">cv. Gransden 2004</strain>
    </source>
</reference>
<accession>A0A2K1INB5</accession>
<name>A0A2K1INB5_PHYPA</name>
<keyword evidence="4" id="KW-1185">Reference proteome</keyword>
<dbReference type="EnsemblPlants" id="Pp3c22_13330V3.1">
    <property type="protein sequence ID" value="PAC:32904641.CDS.1"/>
    <property type="gene ID" value="Pp3c22_13330"/>
</dbReference>
<dbReference type="AlphaFoldDB" id="A0A2K1INB5"/>
<gene>
    <name evidence="2" type="ORF">PHYPA_027091</name>
</gene>
<evidence type="ECO:0000256" key="1">
    <source>
        <dbReference type="SAM" id="MobiDB-lite"/>
    </source>
</evidence>
<sequence>MKLMPTLDQSPEAPKPTSTQKSGKHLAQSPAPFVLIRLTRERERETSIFYQACHRRLDTLGVPLVLSMIACAAAAESYTQTDLHSLTTCPALPALDRTAFFYRFGCVVATPPLR</sequence>
<reference evidence="2 4" key="2">
    <citation type="journal article" date="2018" name="Plant J.">
        <title>The Physcomitrella patens chromosome-scale assembly reveals moss genome structure and evolution.</title>
        <authorList>
            <person name="Lang D."/>
            <person name="Ullrich K.K."/>
            <person name="Murat F."/>
            <person name="Fuchs J."/>
            <person name="Jenkins J."/>
            <person name="Haas F.B."/>
            <person name="Piednoel M."/>
            <person name="Gundlach H."/>
            <person name="Van Bel M."/>
            <person name="Meyberg R."/>
            <person name="Vives C."/>
            <person name="Morata J."/>
            <person name="Symeonidi A."/>
            <person name="Hiss M."/>
            <person name="Muchero W."/>
            <person name="Kamisugi Y."/>
            <person name="Saleh O."/>
            <person name="Blanc G."/>
            <person name="Decker E.L."/>
            <person name="van Gessel N."/>
            <person name="Grimwood J."/>
            <person name="Hayes R.D."/>
            <person name="Graham S.W."/>
            <person name="Gunter L.E."/>
            <person name="McDaniel S.F."/>
            <person name="Hoernstein S.N.W."/>
            <person name="Larsson A."/>
            <person name="Li F.W."/>
            <person name="Perroud P.F."/>
            <person name="Phillips J."/>
            <person name="Ranjan P."/>
            <person name="Rokshar D.S."/>
            <person name="Rothfels C.J."/>
            <person name="Schneider L."/>
            <person name="Shu S."/>
            <person name="Stevenson D.W."/>
            <person name="Thummler F."/>
            <person name="Tillich M."/>
            <person name="Villarreal Aguilar J.C."/>
            <person name="Widiez T."/>
            <person name="Wong G.K."/>
            <person name="Wymore A."/>
            <person name="Zhang Y."/>
            <person name="Zimmer A.D."/>
            <person name="Quatrano R.S."/>
            <person name="Mayer K.F.X."/>
            <person name="Goodstein D."/>
            <person name="Casacuberta J.M."/>
            <person name="Vandepoele K."/>
            <person name="Reski R."/>
            <person name="Cuming A.C."/>
            <person name="Tuskan G.A."/>
            <person name="Maumus F."/>
            <person name="Salse J."/>
            <person name="Schmutz J."/>
            <person name="Rensing S.A."/>
        </authorList>
    </citation>
    <scope>NUCLEOTIDE SEQUENCE [LARGE SCALE GENOMIC DNA]</scope>
    <source>
        <strain evidence="3 4">cv. Gransden 2004</strain>
    </source>
</reference>
<evidence type="ECO:0000313" key="4">
    <source>
        <dbReference type="Proteomes" id="UP000006727"/>
    </source>
</evidence>
<protein>
    <submittedName>
        <fullName evidence="2 3">Uncharacterized protein</fullName>
    </submittedName>
</protein>
<organism evidence="2">
    <name type="scientific">Physcomitrium patens</name>
    <name type="common">Spreading-leaved earth moss</name>
    <name type="synonym">Physcomitrella patens</name>
    <dbReference type="NCBI Taxonomy" id="3218"/>
    <lineage>
        <taxon>Eukaryota</taxon>
        <taxon>Viridiplantae</taxon>
        <taxon>Streptophyta</taxon>
        <taxon>Embryophyta</taxon>
        <taxon>Bryophyta</taxon>
        <taxon>Bryophytina</taxon>
        <taxon>Bryopsida</taxon>
        <taxon>Funariidae</taxon>
        <taxon>Funariales</taxon>
        <taxon>Funariaceae</taxon>
        <taxon>Physcomitrium</taxon>
    </lineage>
</organism>
<proteinExistence type="predicted"/>
<dbReference type="InParanoid" id="A0A2K1INB5"/>